<dbReference type="Pfam" id="PF00011">
    <property type="entry name" value="HSP20"/>
    <property type="match status" value="1"/>
</dbReference>
<organism evidence="4 5">
    <name type="scientific">Alteraurantiacibacter aquimixticola</name>
    <dbReference type="NCBI Taxonomy" id="2489173"/>
    <lineage>
        <taxon>Bacteria</taxon>
        <taxon>Pseudomonadati</taxon>
        <taxon>Pseudomonadota</taxon>
        <taxon>Alphaproteobacteria</taxon>
        <taxon>Sphingomonadales</taxon>
        <taxon>Erythrobacteraceae</taxon>
        <taxon>Alteraurantiacibacter</taxon>
    </lineage>
</organism>
<dbReference type="InterPro" id="IPR008978">
    <property type="entry name" value="HSP20-like_chaperone"/>
</dbReference>
<dbReference type="InterPro" id="IPR002068">
    <property type="entry name" value="A-crystallin/Hsp20_dom"/>
</dbReference>
<dbReference type="RefSeq" id="WP_136693262.1">
    <property type="nucleotide sequence ID" value="NZ_SSHH01000002.1"/>
</dbReference>
<reference evidence="4 5" key="1">
    <citation type="submission" date="2019-04" db="EMBL/GenBank/DDBJ databases">
        <title>Altererythrobacter aquimixticola sp. nov., isolated from sediment of junction between the ocean and a freshwater spring.</title>
        <authorList>
            <person name="Yoon J.-H."/>
        </authorList>
    </citation>
    <scope>NUCLEOTIDE SEQUENCE [LARGE SCALE GENOMIC DNA]</scope>
    <source>
        <strain evidence="4 5">SSKS-13</strain>
    </source>
</reference>
<name>A0A4T3EZP1_9SPHN</name>
<dbReference type="PROSITE" id="PS01031">
    <property type="entry name" value="SHSP"/>
    <property type="match status" value="1"/>
</dbReference>
<evidence type="ECO:0000259" key="3">
    <source>
        <dbReference type="PROSITE" id="PS01031"/>
    </source>
</evidence>
<dbReference type="SUPFAM" id="SSF49764">
    <property type="entry name" value="HSP20-like chaperones"/>
    <property type="match status" value="1"/>
</dbReference>
<evidence type="ECO:0000313" key="5">
    <source>
        <dbReference type="Proteomes" id="UP000309389"/>
    </source>
</evidence>
<gene>
    <name evidence="4" type="ORF">E5222_08120</name>
</gene>
<evidence type="ECO:0000256" key="2">
    <source>
        <dbReference type="RuleBase" id="RU003616"/>
    </source>
</evidence>
<comment type="caution">
    <text evidence="4">The sequence shown here is derived from an EMBL/GenBank/DDBJ whole genome shotgun (WGS) entry which is preliminary data.</text>
</comment>
<dbReference type="CDD" id="cd06464">
    <property type="entry name" value="ACD_sHsps-like"/>
    <property type="match status" value="1"/>
</dbReference>
<evidence type="ECO:0000256" key="1">
    <source>
        <dbReference type="PROSITE-ProRule" id="PRU00285"/>
    </source>
</evidence>
<dbReference type="Proteomes" id="UP000309389">
    <property type="component" value="Unassembled WGS sequence"/>
</dbReference>
<protein>
    <submittedName>
        <fullName evidence="4">Hsp20/alpha crystallin family protein</fullName>
    </submittedName>
</protein>
<dbReference type="AlphaFoldDB" id="A0A4T3EZP1"/>
<feature type="domain" description="SHSP" evidence="3">
    <location>
        <begin position="37"/>
        <end position="148"/>
    </location>
</feature>
<dbReference type="Gene3D" id="2.60.40.790">
    <property type="match status" value="1"/>
</dbReference>
<dbReference type="InterPro" id="IPR031107">
    <property type="entry name" value="Small_HSP"/>
</dbReference>
<keyword evidence="5" id="KW-1185">Reference proteome</keyword>
<dbReference type="EMBL" id="SSHH01000002">
    <property type="protein sequence ID" value="TIX50242.1"/>
    <property type="molecule type" value="Genomic_DNA"/>
</dbReference>
<comment type="similarity">
    <text evidence="1 2">Belongs to the small heat shock protein (HSP20) family.</text>
</comment>
<dbReference type="OrthoDB" id="9808910at2"/>
<evidence type="ECO:0000313" key="4">
    <source>
        <dbReference type="EMBL" id="TIX50242.1"/>
    </source>
</evidence>
<sequence>MEGSDGQAPPPARRSLFDELFADFPLGYSIAPLHGDPLPHPGKIKIDVKENGDKLIVQAEMRGVKKEDIDVSVDNNVLTISAEVSQYDADEQNDRVIHSERYYGSVQRSISLPAEVSIDDASAKYEDGILILTLPKATKDARKTISVG</sequence>
<dbReference type="PANTHER" id="PTHR11527">
    <property type="entry name" value="HEAT-SHOCK PROTEIN 20 FAMILY MEMBER"/>
    <property type="match status" value="1"/>
</dbReference>
<accession>A0A4T3EZP1</accession>
<proteinExistence type="inferred from homology"/>